<evidence type="ECO:0000256" key="8">
    <source>
        <dbReference type="ARBA" id="ARBA00022962"/>
    </source>
</evidence>
<dbReference type="Pfam" id="PF00117">
    <property type="entry name" value="GATase"/>
    <property type="match status" value="1"/>
</dbReference>
<name>A0A3B0UY38_9ZZZZ</name>
<dbReference type="PRINTS" id="PR00096">
    <property type="entry name" value="GATASE"/>
</dbReference>
<dbReference type="PANTHER" id="PTHR43418">
    <property type="entry name" value="MULTIFUNCTIONAL TRYPTOPHAN BIOSYNTHESIS PROTEIN-RELATED"/>
    <property type="match status" value="1"/>
</dbReference>
<protein>
    <recommendedName>
        <fullName evidence="4">carbamoyl-phosphate synthase (glutamine-hydrolyzing)</fullName>
        <ecNumber evidence="4">6.3.5.5</ecNumber>
    </recommendedName>
    <alternativeName>
        <fullName evidence="10">Arginine-specific carbamoyl phosphate synthetase, glutamine chain</fullName>
    </alternativeName>
</protein>
<keyword evidence="7" id="KW-0067">ATP-binding</keyword>
<evidence type="ECO:0000313" key="14">
    <source>
        <dbReference type="EMBL" id="VAW33650.1"/>
    </source>
</evidence>
<keyword evidence="8" id="KW-0315">Glutamine amidotransferase</keyword>
<dbReference type="GO" id="GO:0005524">
    <property type="term" value="F:ATP binding"/>
    <property type="evidence" value="ECO:0007669"/>
    <property type="project" value="UniProtKB-KW"/>
</dbReference>
<dbReference type="PRINTS" id="PR00099">
    <property type="entry name" value="CPSGATASE"/>
</dbReference>
<dbReference type="EMBL" id="UOEW01000041">
    <property type="protein sequence ID" value="VAW33650.1"/>
    <property type="molecule type" value="Genomic_DNA"/>
</dbReference>
<dbReference type="PANTHER" id="PTHR43418:SF7">
    <property type="entry name" value="CARBAMOYL-PHOSPHATE SYNTHASE SMALL CHAIN"/>
    <property type="match status" value="1"/>
</dbReference>
<evidence type="ECO:0000256" key="9">
    <source>
        <dbReference type="ARBA" id="ARBA00022975"/>
    </source>
</evidence>
<evidence type="ECO:0000259" key="13">
    <source>
        <dbReference type="SMART" id="SM01097"/>
    </source>
</evidence>
<dbReference type="NCBIfam" id="NF009475">
    <property type="entry name" value="PRK12838.1"/>
    <property type="match status" value="1"/>
</dbReference>
<dbReference type="GO" id="GO:0004359">
    <property type="term" value="F:glutaminase activity"/>
    <property type="evidence" value="ECO:0007669"/>
    <property type="project" value="RHEA"/>
</dbReference>
<dbReference type="InterPro" id="IPR029062">
    <property type="entry name" value="Class_I_gatase-like"/>
</dbReference>
<evidence type="ECO:0000256" key="2">
    <source>
        <dbReference type="ARBA" id="ARBA00005077"/>
    </source>
</evidence>
<dbReference type="CDD" id="cd01744">
    <property type="entry name" value="GATase1_CPSase"/>
    <property type="match status" value="1"/>
</dbReference>
<evidence type="ECO:0000256" key="6">
    <source>
        <dbReference type="ARBA" id="ARBA00022741"/>
    </source>
</evidence>
<evidence type="ECO:0000256" key="12">
    <source>
        <dbReference type="ARBA" id="ARBA00049285"/>
    </source>
</evidence>
<dbReference type="Gene3D" id="3.50.30.20">
    <property type="entry name" value="Carbamoyl-phosphate synthase small subunit, N-terminal domain"/>
    <property type="match status" value="1"/>
</dbReference>
<dbReference type="PROSITE" id="PS51273">
    <property type="entry name" value="GATASE_TYPE_1"/>
    <property type="match status" value="1"/>
</dbReference>
<dbReference type="FunFam" id="3.50.30.20:FF:000001">
    <property type="entry name" value="Carbamoyl-phosphate synthase small chain"/>
    <property type="match status" value="1"/>
</dbReference>
<keyword evidence="9" id="KW-0665">Pyrimidine biosynthesis</keyword>
<evidence type="ECO:0000256" key="10">
    <source>
        <dbReference type="ARBA" id="ARBA00044340"/>
    </source>
</evidence>
<dbReference type="SMART" id="SM01097">
    <property type="entry name" value="CPSase_sm_chain"/>
    <property type="match status" value="1"/>
</dbReference>
<dbReference type="GO" id="GO:0006541">
    <property type="term" value="P:glutamine metabolic process"/>
    <property type="evidence" value="ECO:0007669"/>
    <property type="project" value="InterPro"/>
</dbReference>
<dbReference type="GO" id="GO:0006221">
    <property type="term" value="P:pyrimidine nucleotide biosynthetic process"/>
    <property type="evidence" value="ECO:0007669"/>
    <property type="project" value="UniProtKB-KW"/>
</dbReference>
<proteinExistence type="inferred from homology"/>
<evidence type="ECO:0000256" key="11">
    <source>
        <dbReference type="ARBA" id="ARBA00048816"/>
    </source>
</evidence>
<dbReference type="InterPro" id="IPR002474">
    <property type="entry name" value="CarbamoylP_synth_ssu_N"/>
</dbReference>
<dbReference type="EC" id="6.3.5.5" evidence="4"/>
<reference evidence="14" key="1">
    <citation type="submission" date="2018-06" db="EMBL/GenBank/DDBJ databases">
        <authorList>
            <person name="Zhirakovskaya E."/>
        </authorList>
    </citation>
    <scope>NUCLEOTIDE SEQUENCE</scope>
</reference>
<evidence type="ECO:0000256" key="5">
    <source>
        <dbReference type="ARBA" id="ARBA00022598"/>
    </source>
</evidence>
<dbReference type="InterPro" id="IPR036480">
    <property type="entry name" value="CarbP_synth_ssu_N_sf"/>
</dbReference>
<organism evidence="14">
    <name type="scientific">hydrothermal vent metagenome</name>
    <dbReference type="NCBI Taxonomy" id="652676"/>
    <lineage>
        <taxon>unclassified sequences</taxon>
        <taxon>metagenomes</taxon>
        <taxon>ecological metagenomes</taxon>
    </lineage>
</organism>
<dbReference type="InterPro" id="IPR006274">
    <property type="entry name" value="CarbamoylP_synth_ssu"/>
</dbReference>
<gene>
    <name evidence="14" type="ORF">MNBD_GAMMA01-392</name>
</gene>
<evidence type="ECO:0000256" key="1">
    <source>
        <dbReference type="ARBA" id="ARBA00004812"/>
    </source>
</evidence>
<dbReference type="NCBIfam" id="TIGR01368">
    <property type="entry name" value="CPSaseIIsmall"/>
    <property type="match status" value="1"/>
</dbReference>
<sequence length="396" mass="43253">MHKKNLNSILFAGQKTAILTLENGNVFQGISIGYDGNCVGEIVFNTAMSGYQEILSDPSYAEQIVTLTYPHIGNTGCNSNDNESTQTHVKGLVIKDLPKLASSWRKQETLQQYLISNKIVAIAGLDTRELTKTLRSKGAMKACIMTQAINESQAIENARSFAGLKNMDLAIKVTCKKSYQWQQEEFEMDANDFRESIAGSEKKYKVVCYDYGVKHNILRILASLGCDITVVPANITAKDVLAMKPDGIFLSNGPGDPAACDYAITAVTELLKTSKKTSLPIFGICLGHQILALASGANTTKMKFGHHGANHPVQDLSNKEVMITSQNHGFAVASNNLPECLQVTHISLFDGSIQGIKRTDCFAYSFQGHPEASPGPHDAKKLFLPFINKMKENNNA</sequence>
<evidence type="ECO:0000256" key="7">
    <source>
        <dbReference type="ARBA" id="ARBA00022840"/>
    </source>
</evidence>
<dbReference type="SUPFAM" id="SSF52317">
    <property type="entry name" value="Class I glutamine amidotransferase-like"/>
    <property type="match status" value="1"/>
</dbReference>
<dbReference type="HAMAP" id="MF_01209">
    <property type="entry name" value="CPSase_S_chain"/>
    <property type="match status" value="1"/>
</dbReference>
<dbReference type="InterPro" id="IPR017926">
    <property type="entry name" value="GATASE"/>
</dbReference>
<evidence type="ECO:0000256" key="4">
    <source>
        <dbReference type="ARBA" id="ARBA00012738"/>
    </source>
</evidence>
<dbReference type="GO" id="GO:0006207">
    <property type="term" value="P:'de novo' pyrimidine nucleobase biosynthetic process"/>
    <property type="evidence" value="ECO:0007669"/>
    <property type="project" value="InterPro"/>
</dbReference>
<comment type="catalytic activity">
    <reaction evidence="12">
        <text>L-glutamine + H2O = L-glutamate + NH4(+)</text>
        <dbReference type="Rhea" id="RHEA:15889"/>
        <dbReference type="ChEBI" id="CHEBI:15377"/>
        <dbReference type="ChEBI" id="CHEBI:28938"/>
        <dbReference type="ChEBI" id="CHEBI:29985"/>
        <dbReference type="ChEBI" id="CHEBI:58359"/>
    </reaction>
</comment>
<dbReference type="AlphaFoldDB" id="A0A3B0UY38"/>
<comment type="pathway">
    <text evidence="2">Amino-acid biosynthesis; L-arginine biosynthesis; carbamoyl phosphate from bicarbonate: step 1/1.</text>
</comment>
<keyword evidence="6" id="KW-0547">Nucleotide-binding</keyword>
<keyword evidence="5 14" id="KW-0436">Ligase</keyword>
<dbReference type="Pfam" id="PF00988">
    <property type="entry name" value="CPSase_sm_chain"/>
    <property type="match status" value="1"/>
</dbReference>
<feature type="domain" description="Carbamoyl-phosphate synthase small subunit N-terminal" evidence="13">
    <location>
        <begin position="15"/>
        <end position="145"/>
    </location>
</feature>
<evidence type="ECO:0000256" key="3">
    <source>
        <dbReference type="ARBA" id="ARBA00007800"/>
    </source>
</evidence>
<accession>A0A3B0UY38</accession>
<dbReference type="GO" id="GO:0004088">
    <property type="term" value="F:carbamoyl-phosphate synthase (glutamine-hydrolyzing) activity"/>
    <property type="evidence" value="ECO:0007669"/>
    <property type="project" value="UniProtKB-EC"/>
</dbReference>
<comment type="catalytic activity">
    <reaction evidence="11">
        <text>hydrogencarbonate + L-glutamine + 2 ATP + H2O = carbamoyl phosphate + L-glutamate + 2 ADP + phosphate + 2 H(+)</text>
        <dbReference type="Rhea" id="RHEA:18633"/>
        <dbReference type="ChEBI" id="CHEBI:15377"/>
        <dbReference type="ChEBI" id="CHEBI:15378"/>
        <dbReference type="ChEBI" id="CHEBI:17544"/>
        <dbReference type="ChEBI" id="CHEBI:29985"/>
        <dbReference type="ChEBI" id="CHEBI:30616"/>
        <dbReference type="ChEBI" id="CHEBI:43474"/>
        <dbReference type="ChEBI" id="CHEBI:58228"/>
        <dbReference type="ChEBI" id="CHEBI:58359"/>
        <dbReference type="ChEBI" id="CHEBI:456216"/>
        <dbReference type="EC" id="6.3.5.5"/>
    </reaction>
</comment>
<dbReference type="InterPro" id="IPR050472">
    <property type="entry name" value="Anth_synth/Amidotransfase"/>
</dbReference>
<dbReference type="Gene3D" id="3.40.50.880">
    <property type="match status" value="1"/>
</dbReference>
<comment type="similarity">
    <text evidence="3">Belongs to the CarA family.</text>
</comment>
<dbReference type="SUPFAM" id="SSF52021">
    <property type="entry name" value="Carbamoyl phosphate synthetase, small subunit N-terminal domain"/>
    <property type="match status" value="1"/>
</dbReference>
<comment type="pathway">
    <text evidence="1">Pyrimidine metabolism; UMP biosynthesis via de novo pathway; (S)-dihydroorotate from bicarbonate: step 1/3.</text>
</comment>
<dbReference type="InterPro" id="IPR035686">
    <property type="entry name" value="CPSase_GATase1"/>
</dbReference>